<dbReference type="PANTHER" id="PTHR39419:SF1">
    <property type="entry name" value="SLL0814 PROTEIN"/>
    <property type="match status" value="1"/>
</dbReference>
<keyword evidence="1" id="KW-0812">Transmembrane</keyword>
<dbReference type="Proteomes" id="UP000295741">
    <property type="component" value="Unassembled WGS sequence"/>
</dbReference>
<sequence length="227" mass="26489">MSRYKLSISAFIAILFHVSGLIGMLFTEHKEWFIANTPLNLLLMFVLLLWNQPKPNQFFIVFVLAAFLTGMGAEMIGVNTGKLFGCYSYGTVLGPHLNGVPWLIGLNWFVIVYSSGVIMHLIHEWVKRRYEDSGTRLSPHLVTLSFVVDGALLTVFFDWIMEPAAVHLDFWQWESGEIPFFNYLCWFLISLALLWLFRKLRFEKANHFAVHLFIIQLLFFLTIRWYL</sequence>
<feature type="transmembrane region" description="Helical" evidence="1">
    <location>
        <begin position="7"/>
        <end position="26"/>
    </location>
</feature>
<feature type="transmembrane region" description="Helical" evidence="1">
    <location>
        <begin position="32"/>
        <end position="51"/>
    </location>
</feature>
<name>A0A4R6IVI8_9BACT</name>
<proteinExistence type="predicted"/>
<reference evidence="2 3" key="1">
    <citation type="submission" date="2019-03" db="EMBL/GenBank/DDBJ databases">
        <title>Genomic Encyclopedia of Archaeal and Bacterial Type Strains, Phase II (KMG-II): from individual species to whole genera.</title>
        <authorList>
            <person name="Goeker M."/>
        </authorList>
    </citation>
    <scope>NUCLEOTIDE SEQUENCE [LARGE SCALE GENOMIC DNA]</scope>
    <source>
        <strain evidence="2 3">DSM 28323</strain>
    </source>
</reference>
<feature type="transmembrane region" description="Helical" evidence="1">
    <location>
        <begin position="58"/>
        <end position="79"/>
    </location>
</feature>
<dbReference type="Pfam" id="PF04240">
    <property type="entry name" value="Caroten_synth"/>
    <property type="match status" value="1"/>
</dbReference>
<dbReference type="AlphaFoldDB" id="A0A4R6IVI8"/>
<dbReference type="EMBL" id="SNWP01000011">
    <property type="protein sequence ID" value="TDO26673.1"/>
    <property type="molecule type" value="Genomic_DNA"/>
</dbReference>
<protein>
    <submittedName>
        <fullName evidence="2">Putative membrane protein</fullName>
    </submittedName>
</protein>
<dbReference type="RefSeq" id="WP_133474557.1">
    <property type="nucleotide sequence ID" value="NZ_SNWP01000011.1"/>
</dbReference>
<feature type="transmembrane region" description="Helical" evidence="1">
    <location>
        <begin position="99"/>
        <end position="121"/>
    </location>
</feature>
<dbReference type="OrthoDB" id="9811293at2"/>
<keyword evidence="1" id="KW-1133">Transmembrane helix</keyword>
<evidence type="ECO:0000256" key="1">
    <source>
        <dbReference type="SAM" id="Phobius"/>
    </source>
</evidence>
<dbReference type="PANTHER" id="PTHR39419">
    <property type="entry name" value="SLL0814 PROTEIN"/>
    <property type="match status" value="1"/>
</dbReference>
<evidence type="ECO:0000313" key="3">
    <source>
        <dbReference type="Proteomes" id="UP000295741"/>
    </source>
</evidence>
<dbReference type="InterPro" id="IPR007354">
    <property type="entry name" value="CruF-like"/>
</dbReference>
<feature type="transmembrane region" description="Helical" evidence="1">
    <location>
        <begin position="180"/>
        <end position="197"/>
    </location>
</feature>
<keyword evidence="1" id="KW-0472">Membrane</keyword>
<evidence type="ECO:0000313" key="2">
    <source>
        <dbReference type="EMBL" id="TDO26673.1"/>
    </source>
</evidence>
<feature type="transmembrane region" description="Helical" evidence="1">
    <location>
        <begin position="209"/>
        <end position="226"/>
    </location>
</feature>
<keyword evidence="3" id="KW-1185">Reference proteome</keyword>
<comment type="caution">
    <text evidence="2">The sequence shown here is derived from an EMBL/GenBank/DDBJ whole genome shotgun (WGS) entry which is preliminary data.</text>
</comment>
<accession>A0A4R6IVI8</accession>
<organism evidence="2 3">
    <name type="scientific">Sediminibacterium goheungense</name>
    <dbReference type="NCBI Taxonomy" id="1086393"/>
    <lineage>
        <taxon>Bacteria</taxon>
        <taxon>Pseudomonadati</taxon>
        <taxon>Bacteroidota</taxon>
        <taxon>Chitinophagia</taxon>
        <taxon>Chitinophagales</taxon>
        <taxon>Chitinophagaceae</taxon>
        <taxon>Sediminibacterium</taxon>
    </lineage>
</organism>
<feature type="transmembrane region" description="Helical" evidence="1">
    <location>
        <begin position="141"/>
        <end position="160"/>
    </location>
</feature>
<gene>
    <name evidence="2" type="ORF">BC659_1981</name>
</gene>